<dbReference type="InterPro" id="IPR023346">
    <property type="entry name" value="Lysozyme-like_dom_sf"/>
</dbReference>
<keyword evidence="12" id="KW-0378">Hydrolase</keyword>
<protein>
    <recommendedName>
        <fullName evidence="6 22">Penicillin-binding protein 1B</fullName>
        <shortName evidence="23">PBP-1b</shortName>
        <shortName evidence="23">PBP1b</shortName>
    </recommendedName>
    <alternativeName>
        <fullName evidence="19 23">Murein polymerase</fullName>
    </alternativeName>
</protein>
<dbReference type="Gene3D" id="3.40.710.10">
    <property type="entry name" value="DD-peptidase/beta-lactamase superfamily"/>
    <property type="match status" value="1"/>
</dbReference>
<comment type="similarity">
    <text evidence="5 23">In the N-terminal section; belongs to the glycosyltransferase 51 family.</text>
</comment>
<evidence type="ECO:0000256" key="8">
    <source>
        <dbReference type="ARBA" id="ARBA00022645"/>
    </source>
</evidence>
<evidence type="ECO:0000256" key="18">
    <source>
        <dbReference type="ARBA" id="ARBA00023316"/>
    </source>
</evidence>
<evidence type="ECO:0000256" key="12">
    <source>
        <dbReference type="ARBA" id="ARBA00022801"/>
    </source>
</evidence>
<gene>
    <name evidence="28" type="primary">mrcB</name>
    <name evidence="28" type="ORF">GCM10009105_06410</name>
</gene>
<keyword evidence="7" id="KW-1003">Cell membrane</keyword>
<feature type="domain" description="Penicillin-binding protein transpeptidase" evidence="25">
    <location>
        <begin position="425"/>
        <end position="664"/>
    </location>
</feature>
<evidence type="ECO:0000256" key="23">
    <source>
        <dbReference type="PIRNR" id="PIRNR002799"/>
    </source>
</evidence>
<comment type="function">
    <text evidence="1 23">Cell wall formation. Synthesis of cross-linked peptidoglycan from the lipid intermediates. The enzyme has a penicillin-insensitive transglycosylase N-terminal domain (formation of linear glycan strands) and a penicillin-sensitive transpeptidase C-terminal domain (cross-linking of the peptide subunits).</text>
</comment>
<evidence type="ECO:0000256" key="16">
    <source>
        <dbReference type="ARBA" id="ARBA00023251"/>
    </source>
</evidence>
<comment type="caution">
    <text evidence="28">The sequence shown here is derived from an EMBL/GenBank/DDBJ whole genome shotgun (WGS) entry which is preliminary data.</text>
</comment>
<evidence type="ECO:0000256" key="9">
    <source>
        <dbReference type="ARBA" id="ARBA00022670"/>
    </source>
</evidence>
<keyword evidence="11 23" id="KW-0808">Transferase</keyword>
<evidence type="ECO:0000256" key="10">
    <source>
        <dbReference type="ARBA" id="ARBA00022676"/>
    </source>
</evidence>
<evidence type="ECO:0000256" key="11">
    <source>
        <dbReference type="ARBA" id="ARBA00022679"/>
    </source>
</evidence>
<dbReference type="SUPFAM" id="SSF53955">
    <property type="entry name" value="Lysozyme-like"/>
    <property type="match status" value="1"/>
</dbReference>
<evidence type="ECO:0000256" key="3">
    <source>
        <dbReference type="ARBA" id="ARBA00004752"/>
    </source>
</evidence>
<dbReference type="PANTHER" id="PTHR32282">
    <property type="entry name" value="BINDING PROTEIN TRANSPEPTIDASE, PUTATIVE-RELATED"/>
    <property type="match status" value="1"/>
</dbReference>
<evidence type="ECO:0000256" key="4">
    <source>
        <dbReference type="ARBA" id="ARBA00007090"/>
    </source>
</evidence>
<dbReference type="SUPFAM" id="SSF56601">
    <property type="entry name" value="beta-lactamase/transpeptidase-like"/>
    <property type="match status" value="1"/>
</dbReference>
<keyword evidence="8" id="KW-0121">Carboxypeptidase</keyword>
<comment type="catalytic activity">
    <reaction evidence="21">
        <text>[GlcNAc-(1-&gt;4)-Mur2Ac(oyl-L-Ala-gamma-D-Glu-L-Lys-D-Ala-D-Ala)](n)-di-trans,octa-cis-undecaprenyl diphosphate + beta-D-GlcNAc-(1-&gt;4)-Mur2Ac(oyl-L-Ala-gamma-D-Glu-L-Lys-D-Ala-D-Ala)-di-trans,octa-cis-undecaprenyl diphosphate = [GlcNAc-(1-&gt;4)-Mur2Ac(oyl-L-Ala-gamma-D-Glu-L-Lys-D-Ala-D-Ala)](n+1)-di-trans,octa-cis-undecaprenyl diphosphate + di-trans,octa-cis-undecaprenyl diphosphate + H(+)</text>
        <dbReference type="Rhea" id="RHEA:23708"/>
        <dbReference type="Rhea" id="RHEA-COMP:9602"/>
        <dbReference type="Rhea" id="RHEA-COMP:9603"/>
        <dbReference type="ChEBI" id="CHEBI:15378"/>
        <dbReference type="ChEBI" id="CHEBI:58405"/>
        <dbReference type="ChEBI" id="CHEBI:60033"/>
        <dbReference type="ChEBI" id="CHEBI:78435"/>
        <dbReference type="EC" id="2.4.99.28"/>
    </reaction>
</comment>
<keyword evidence="16" id="KW-0046">Antibiotic resistance</keyword>
<evidence type="ECO:0000256" key="7">
    <source>
        <dbReference type="ARBA" id="ARBA00022475"/>
    </source>
</evidence>
<comment type="pathway">
    <text evidence="3 23">Cell wall biogenesis; peptidoglycan biosynthesis.</text>
</comment>
<evidence type="ECO:0000256" key="13">
    <source>
        <dbReference type="ARBA" id="ARBA00022960"/>
    </source>
</evidence>
<evidence type="ECO:0000256" key="15">
    <source>
        <dbReference type="ARBA" id="ARBA00023136"/>
    </source>
</evidence>
<evidence type="ECO:0000259" key="26">
    <source>
        <dbReference type="Pfam" id="PF00912"/>
    </source>
</evidence>
<dbReference type="Pfam" id="PF14814">
    <property type="entry name" value="UB2H"/>
    <property type="match status" value="1"/>
</dbReference>
<keyword evidence="29" id="KW-1185">Reference proteome</keyword>
<evidence type="ECO:0000256" key="21">
    <source>
        <dbReference type="ARBA" id="ARBA00049902"/>
    </source>
</evidence>
<sequence>MSFLSSSLSASRILWRWARIPFLIGVGAAIGFLTPYTFYLDREVRSRFDDLSWEIPSRVYARPLQLAPGMPLSAEMLQIELAAARYVDDPQARTPGTWHRAGARFTIARRGFVYLDGREHEKRIAVSLADGRVSQLVDADSGAALAKVRLEPARIATLYGALQEDRRIVQLGEVPPLLLGGLQAVEDRDFKHHHGINASAIVRAAWANLVAGHVVQGGSTLTQQLVKNLFLDRGQTFTRKLNEALLSLLIEARYDKQRILEAYVNEVFLGQQGGQAVHGFAAASEFYFGRDLRGLGPADIALLVGMVQGPSLYDPRRNPERTLARRNVVLGVFRDTGLIDDATFASSSKQPIGTAANATLPRDRYPAFLDLVRRQLKQDYPDTELNSAGLAIHTTLAPSVQTLGEDAIEKALAGIGKRGDAVETALVVTGARDGEVQAMIGSRDVDAPGFNRALDALRPIGSLVKPFVNLVALAQPQRYSLATLLDDSAIDLPQPGGARWRPENDDHQTHGQVLLIDALAHSWNLATIHLGQRIGVDRVHGFLQSFGLGRDINPNPSMLLGAIDLSPFDVARLYQYLAADGHALPLRTLRGVLDAKGRPLSRYAVKPGAGDYTTATRLVTHAMQQVAINGTAHAINDVGLGNLHAAGKTGTSDTQRDSWFAGFTGDALAVAWVGRDDNKPTGLVGATGGLRIWIELMKRLPTTPLVVPQDGIEQAWVDPQSGKRSDSACSGARELPFATGYAPTEEEHCPLDQLRQFFGTSSGQ</sequence>
<keyword evidence="14 23" id="KW-0573">Peptidoglycan synthesis</keyword>
<keyword evidence="17" id="KW-0511">Multifunctional enzyme</keyword>
<evidence type="ECO:0000313" key="29">
    <source>
        <dbReference type="Proteomes" id="UP001501523"/>
    </source>
</evidence>
<dbReference type="Gene3D" id="1.10.3810.10">
    <property type="entry name" value="Biosynthetic peptidoglycan transglycosylase-like"/>
    <property type="match status" value="1"/>
</dbReference>
<dbReference type="InterPro" id="IPR050396">
    <property type="entry name" value="Glycosyltr_51/Transpeptidase"/>
</dbReference>
<dbReference type="InterPro" id="IPR012338">
    <property type="entry name" value="Beta-lactam/transpept-like"/>
</dbReference>
<evidence type="ECO:0000256" key="19">
    <source>
        <dbReference type="ARBA" id="ARBA00032454"/>
    </source>
</evidence>
<keyword evidence="10 23" id="KW-0328">Glycosyltransferase</keyword>
<evidence type="ECO:0000256" key="5">
    <source>
        <dbReference type="ARBA" id="ARBA00007739"/>
    </source>
</evidence>
<dbReference type="InterPro" id="IPR028166">
    <property type="entry name" value="UB2H"/>
</dbReference>
<dbReference type="Gene3D" id="3.30.2060.10">
    <property type="entry name" value="Penicillin-binding protein 1b domain"/>
    <property type="match status" value="1"/>
</dbReference>
<dbReference type="Proteomes" id="UP001501523">
    <property type="component" value="Unassembled WGS sequence"/>
</dbReference>
<evidence type="ECO:0000256" key="14">
    <source>
        <dbReference type="ARBA" id="ARBA00022984"/>
    </source>
</evidence>
<keyword evidence="24" id="KW-0812">Transmembrane</keyword>
<organism evidence="28 29">
    <name type="scientific">Dokdonella soli</name>
    <dbReference type="NCBI Taxonomy" id="529810"/>
    <lineage>
        <taxon>Bacteria</taxon>
        <taxon>Pseudomonadati</taxon>
        <taxon>Pseudomonadota</taxon>
        <taxon>Gammaproteobacteria</taxon>
        <taxon>Lysobacterales</taxon>
        <taxon>Rhodanobacteraceae</taxon>
        <taxon>Dokdonella</taxon>
    </lineage>
</organism>
<keyword evidence="24" id="KW-1133">Transmembrane helix</keyword>
<dbReference type="PANTHER" id="PTHR32282:SF11">
    <property type="entry name" value="PENICILLIN-BINDING PROTEIN 1B"/>
    <property type="match status" value="1"/>
</dbReference>
<evidence type="ECO:0000256" key="22">
    <source>
        <dbReference type="NCBIfam" id="TIGR02071"/>
    </source>
</evidence>
<comment type="catalytic activity">
    <reaction evidence="20">
        <text>Preferential cleavage: (Ac)2-L-Lys-D-Ala-|-D-Ala. Also transpeptidation of peptidyl-alanyl moieties that are N-acyl substituents of D-alanine.</text>
        <dbReference type="EC" id="3.4.16.4"/>
    </reaction>
</comment>
<dbReference type="Pfam" id="PF00912">
    <property type="entry name" value="Transgly"/>
    <property type="match status" value="1"/>
</dbReference>
<evidence type="ECO:0000256" key="1">
    <source>
        <dbReference type="ARBA" id="ARBA00002624"/>
    </source>
</evidence>
<dbReference type="RefSeq" id="WP_343787101.1">
    <property type="nucleotide sequence ID" value="NZ_BAAAEU010000003.1"/>
</dbReference>
<feature type="domain" description="Glycosyl transferase family 51" evidence="26">
    <location>
        <begin position="162"/>
        <end position="331"/>
    </location>
</feature>
<name>A0ABN1ICU9_9GAMM</name>
<evidence type="ECO:0000256" key="20">
    <source>
        <dbReference type="ARBA" id="ARBA00034000"/>
    </source>
</evidence>
<dbReference type="InterPro" id="IPR001460">
    <property type="entry name" value="PCN-bd_Tpept"/>
</dbReference>
<evidence type="ECO:0000259" key="25">
    <source>
        <dbReference type="Pfam" id="PF00905"/>
    </source>
</evidence>
<comment type="subcellular location">
    <subcellularLocation>
        <location evidence="2">Cell membrane</location>
    </subcellularLocation>
</comment>
<feature type="domain" description="Bifunctional transglycosylase second" evidence="27">
    <location>
        <begin position="66"/>
        <end position="150"/>
    </location>
</feature>
<dbReference type="NCBIfam" id="TIGR02071">
    <property type="entry name" value="PBP_1b"/>
    <property type="match status" value="1"/>
</dbReference>
<evidence type="ECO:0000256" key="17">
    <source>
        <dbReference type="ARBA" id="ARBA00023268"/>
    </source>
</evidence>
<reference evidence="28 29" key="1">
    <citation type="journal article" date="2019" name="Int. J. Syst. Evol. Microbiol.">
        <title>The Global Catalogue of Microorganisms (GCM) 10K type strain sequencing project: providing services to taxonomists for standard genome sequencing and annotation.</title>
        <authorList>
            <consortium name="The Broad Institute Genomics Platform"/>
            <consortium name="The Broad Institute Genome Sequencing Center for Infectious Disease"/>
            <person name="Wu L."/>
            <person name="Ma J."/>
        </authorList>
    </citation>
    <scope>NUCLEOTIDE SEQUENCE [LARGE SCALE GENOMIC DNA]</scope>
    <source>
        <strain evidence="28 29">JCM 15421</strain>
    </source>
</reference>
<dbReference type="PIRSF" id="PIRSF002799">
    <property type="entry name" value="PBP_1b"/>
    <property type="match status" value="1"/>
</dbReference>
<keyword evidence="13 23" id="KW-0133">Cell shape</keyword>
<evidence type="ECO:0000259" key="27">
    <source>
        <dbReference type="Pfam" id="PF14814"/>
    </source>
</evidence>
<dbReference type="InterPro" id="IPR036950">
    <property type="entry name" value="PBP_transglycosylase"/>
</dbReference>
<evidence type="ECO:0000256" key="6">
    <source>
        <dbReference type="ARBA" id="ARBA00018637"/>
    </source>
</evidence>
<keyword evidence="9" id="KW-0645">Protease</keyword>
<feature type="transmembrane region" description="Helical" evidence="24">
    <location>
        <begin position="20"/>
        <end position="39"/>
    </location>
</feature>
<dbReference type="EMBL" id="BAAAEU010000003">
    <property type="protein sequence ID" value="GAA0707572.1"/>
    <property type="molecule type" value="Genomic_DNA"/>
</dbReference>
<dbReference type="Pfam" id="PF00905">
    <property type="entry name" value="Transpeptidase"/>
    <property type="match status" value="1"/>
</dbReference>
<comment type="similarity">
    <text evidence="4 23">In the C-terminal section; belongs to the transpeptidase family.</text>
</comment>
<proteinExistence type="inferred from homology"/>
<dbReference type="InterPro" id="IPR011813">
    <property type="entry name" value="PBP_1b"/>
</dbReference>
<evidence type="ECO:0000256" key="24">
    <source>
        <dbReference type="SAM" id="Phobius"/>
    </source>
</evidence>
<keyword evidence="18 23" id="KW-0961">Cell wall biogenesis/degradation</keyword>
<keyword evidence="15 24" id="KW-0472">Membrane</keyword>
<evidence type="ECO:0000313" key="28">
    <source>
        <dbReference type="EMBL" id="GAA0707572.1"/>
    </source>
</evidence>
<evidence type="ECO:0000256" key="2">
    <source>
        <dbReference type="ARBA" id="ARBA00004236"/>
    </source>
</evidence>
<dbReference type="InterPro" id="IPR001264">
    <property type="entry name" value="Glyco_trans_51"/>
</dbReference>
<accession>A0ABN1ICU9</accession>